<protein>
    <recommendedName>
        <fullName evidence="3">Methyltransferase domain-containing protein</fullName>
    </recommendedName>
</protein>
<accession>A0ABQ6PNQ7</accession>
<sequence length="256" mass="29547">MAFNKLYTENFYAKRNSETEKSAHTILSILFSYFQPKSMVDFGCGVGTWLNIGNRLGVSDYLGIEGEWLNKRHLVIKEDSFIHRDLTTKIQLPKKYELAISLEVAEHIDEKFASLFVENLTQASDVILFSAAIPGQRGSGHVNEQWPDYWIAKFEEHDYSPFDIIRPAVWKNSQVKTWYKQNTLVFVKKNKLPELPSFMEVPNTGKSTWSIVHPETFKRQIEISHPKYSSLPELLKSIPYVSANDFKNLIKKVIKG</sequence>
<evidence type="ECO:0008006" key="3">
    <source>
        <dbReference type="Google" id="ProtNLM"/>
    </source>
</evidence>
<dbReference type="SUPFAM" id="SSF53335">
    <property type="entry name" value="S-adenosyl-L-methionine-dependent methyltransferases"/>
    <property type="match status" value="1"/>
</dbReference>
<proteinExistence type="predicted"/>
<name>A0ABQ6PNQ7_9BACT</name>
<keyword evidence="2" id="KW-1185">Reference proteome</keyword>
<dbReference type="Gene3D" id="3.40.50.150">
    <property type="entry name" value="Vaccinia Virus protein VP39"/>
    <property type="match status" value="1"/>
</dbReference>
<evidence type="ECO:0000313" key="2">
    <source>
        <dbReference type="Proteomes" id="UP001338309"/>
    </source>
</evidence>
<dbReference type="EMBL" id="BTPD01000006">
    <property type="protein sequence ID" value="GMQ29576.1"/>
    <property type="molecule type" value="Genomic_DNA"/>
</dbReference>
<dbReference type="InterPro" id="IPR029063">
    <property type="entry name" value="SAM-dependent_MTases_sf"/>
</dbReference>
<comment type="caution">
    <text evidence="1">The sequence shown here is derived from an EMBL/GenBank/DDBJ whole genome shotgun (WGS) entry which is preliminary data.</text>
</comment>
<organism evidence="1 2">
    <name type="scientific">Algoriphagus confluentis</name>
    <dbReference type="NCBI Taxonomy" id="1697556"/>
    <lineage>
        <taxon>Bacteria</taxon>
        <taxon>Pseudomonadati</taxon>
        <taxon>Bacteroidota</taxon>
        <taxon>Cytophagia</taxon>
        <taxon>Cytophagales</taxon>
        <taxon>Cyclobacteriaceae</taxon>
        <taxon>Algoriphagus</taxon>
    </lineage>
</organism>
<gene>
    <name evidence="1" type="ORF">Aconfl_22190</name>
</gene>
<evidence type="ECO:0000313" key="1">
    <source>
        <dbReference type="EMBL" id="GMQ29576.1"/>
    </source>
</evidence>
<reference evidence="1 2" key="1">
    <citation type="submission" date="2023-08" db="EMBL/GenBank/DDBJ databases">
        <title>Draft genome sequence of Algoriphagus confluentis.</title>
        <authorList>
            <person name="Takatani N."/>
            <person name="Hosokawa M."/>
            <person name="Sawabe T."/>
        </authorList>
    </citation>
    <scope>NUCLEOTIDE SEQUENCE [LARGE SCALE GENOMIC DNA]</scope>
    <source>
        <strain evidence="1 2">NBRC 111222</strain>
    </source>
</reference>
<dbReference type="Proteomes" id="UP001338309">
    <property type="component" value="Unassembled WGS sequence"/>
</dbReference>